<dbReference type="AlphaFoldDB" id="A0AAV0WSV3"/>
<sequence length="121" mass="13730">MLRSNDMTKSTKRRRLLEELNFIQHLTDSNVLPGTNDLVDLDNLSPLNAGNNIPLELSNDYPIEVENFNTEIIYNTINDKVSDHIELSRVSNTSNLDLNLRNVDDNGSAMTQQPFSTKLIQ</sequence>
<reference evidence="1 2" key="1">
    <citation type="submission" date="2023-01" db="EMBL/GenBank/DDBJ databases">
        <authorList>
            <person name="Whitehead M."/>
        </authorList>
    </citation>
    <scope>NUCLEOTIDE SEQUENCE [LARGE SCALE GENOMIC DNA]</scope>
</reference>
<protein>
    <submittedName>
        <fullName evidence="1">Uncharacterized protein</fullName>
    </submittedName>
</protein>
<proteinExistence type="predicted"/>
<dbReference type="EMBL" id="CARXXK010000002">
    <property type="protein sequence ID" value="CAI6359179.1"/>
    <property type="molecule type" value="Genomic_DNA"/>
</dbReference>
<gene>
    <name evidence="1" type="ORF">MEUPH1_LOCUS14613</name>
</gene>
<name>A0AAV0WSV3_9HEMI</name>
<comment type="caution">
    <text evidence="1">The sequence shown here is derived from an EMBL/GenBank/DDBJ whole genome shotgun (WGS) entry which is preliminary data.</text>
</comment>
<keyword evidence="2" id="KW-1185">Reference proteome</keyword>
<evidence type="ECO:0000313" key="2">
    <source>
        <dbReference type="Proteomes" id="UP001160148"/>
    </source>
</evidence>
<organism evidence="1 2">
    <name type="scientific">Macrosiphum euphorbiae</name>
    <name type="common">potato aphid</name>
    <dbReference type="NCBI Taxonomy" id="13131"/>
    <lineage>
        <taxon>Eukaryota</taxon>
        <taxon>Metazoa</taxon>
        <taxon>Ecdysozoa</taxon>
        <taxon>Arthropoda</taxon>
        <taxon>Hexapoda</taxon>
        <taxon>Insecta</taxon>
        <taxon>Pterygota</taxon>
        <taxon>Neoptera</taxon>
        <taxon>Paraneoptera</taxon>
        <taxon>Hemiptera</taxon>
        <taxon>Sternorrhyncha</taxon>
        <taxon>Aphidomorpha</taxon>
        <taxon>Aphidoidea</taxon>
        <taxon>Aphididae</taxon>
        <taxon>Macrosiphini</taxon>
        <taxon>Macrosiphum</taxon>
    </lineage>
</organism>
<dbReference type="Proteomes" id="UP001160148">
    <property type="component" value="Unassembled WGS sequence"/>
</dbReference>
<evidence type="ECO:0000313" key="1">
    <source>
        <dbReference type="EMBL" id="CAI6359179.1"/>
    </source>
</evidence>
<accession>A0AAV0WSV3</accession>